<evidence type="ECO:0000313" key="7">
    <source>
        <dbReference type="EMBL" id="KAF2274044.1"/>
    </source>
</evidence>
<comment type="subcellular location">
    <subcellularLocation>
        <location evidence="1">Membrane</location>
    </subcellularLocation>
</comment>
<keyword evidence="4 5" id="KW-0472">Membrane</keyword>
<organism evidence="7 8">
    <name type="scientific">Westerdykella ornata</name>
    <dbReference type="NCBI Taxonomy" id="318751"/>
    <lineage>
        <taxon>Eukaryota</taxon>
        <taxon>Fungi</taxon>
        <taxon>Dikarya</taxon>
        <taxon>Ascomycota</taxon>
        <taxon>Pezizomycotina</taxon>
        <taxon>Dothideomycetes</taxon>
        <taxon>Pleosporomycetidae</taxon>
        <taxon>Pleosporales</taxon>
        <taxon>Sporormiaceae</taxon>
        <taxon>Westerdykella</taxon>
    </lineage>
</organism>
<dbReference type="AlphaFoldDB" id="A0A6A6JCU1"/>
<gene>
    <name evidence="7" type="ORF">EI97DRAFT_479189</name>
</gene>
<feature type="transmembrane region" description="Helical" evidence="5">
    <location>
        <begin position="87"/>
        <end position="105"/>
    </location>
</feature>
<evidence type="ECO:0000259" key="6">
    <source>
        <dbReference type="Pfam" id="PF13664"/>
    </source>
</evidence>
<dbReference type="PANTHER" id="PTHR23241">
    <property type="entry name" value="LATE EMBRYOGENESIS ABUNDANT PLANTS LEA-RELATED"/>
    <property type="match status" value="1"/>
</dbReference>
<keyword evidence="2 5" id="KW-0812">Transmembrane</keyword>
<dbReference type="Proteomes" id="UP000800097">
    <property type="component" value="Unassembled WGS sequence"/>
</dbReference>
<protein>
    <recommendedName>
        <fullName evidence="6">TMEM205-like domain-containing protein</fullName>
    </recommendedName>
</protein>
<feature type="domain" description="TMEM205-like" evidence="6">
    <location>
        <begin position="17"/>
        <end position="115"/>
    </location>
</feature>
<dbReference type="PANTHER" id="PTHR23241:SF102">
    <property type="entry name" value="LD23009P"/>
    <property type="match status" value="1"/>
</dbReference>
<dbReference type="EMBL" id="ML986505">
    <property type="protein sequence ID" value="KAF2274044.1"/>
    <property type="molecule type" value="Genomic_DNA"/>
</dbReference>
<keyword evidence="3 5" id="KW-1133">Transmembrane helix</keyword>
<feature type="transmembrane region" description="Helical" evidence="5">
    <location>
        <begin position="53"/>
        <end position="75"/>
    </location>
</feature>
<evidence type="ECO:0000256" key="5">
    <source>
        <dbReference type="SAM" id="Phobius"/>
    </source>
</evidence>
<evidence type="ECO:0000256" key="3">
    <source>
        <dbReference type="ARBA" id="ARBA00022989"/>
    </source>
</evidence>
<evidence type="ECO:0000256" key="4">
    <source>
        <dbReference type="ARBA" id="ARBA00023136"/>
    </source>
</evidence>
<dbReference type="InterPro" id="IPR053009">
    <property type="entry name" value="Xanthocillin_Biosynth-Assoc"/>
</dbReference>
<evidence type="ECO:0000256" key="2">
    <source>
        <dbReference type="ARBA" id="ARBA00022692"/>
    </source>
</evidence>
<dbReference type="InterPro" id="IPR025423">
    <property type="entry name" value="TMEM205-like"/>
</dbReference>
<sequence>MSYSVNRKAGVAQIHLLLYSTLLGTELYQSFVITKVCYQVLPRSAFTTLQKRIFPLYFQGQTLLLVLTAATVPPYGPLSLLESKSDWIPFVVAGISAIINLTVFGPRTRQGMIDRIHQETRDGKMYGATDTTTESSDEMRLVSRAFSRNHAVSIHLNLITIGATLWYGWRLASRF</sequence>
<evidence type="ECO:0000313" key="8">
    <source>
        <dbReference type="Proteomes" id="UP000800097"/>
    </source>
</evidence>
<dbReference type="RefSeq" id="XP_033651583.1">
    <property type="nucleotide sequence ID" value="XM_033802003.1"/>
</dbReference>
<accession>A0A6A6JCU1</accession>
<proteinExistence type="predicted"/>
<dbReference type="GeneID" id="54555178"/>
<dbReference type="Pfam" id="PF13664">
    <property type="entry name" value="DUF4149"/>
    <property type="match status" value="1"/>
</dbReference>
<dbReference type="GO" id="GO:0016020">
    <property type="term" value="C:membrane"/>
    <property type="evidence" value="ECO:0007669"/>
    <property type="project" value="UniProtKB-SubCell"/>
</dbReference>
<feature type="transmembrane region" description="Helical" evidence="5">
    <location>
        <begin position="149"/>
        <end position="169"/>
    </location>
</feature>
<reference evidence="7" key="1">
    <citation type="journal article" date="2020" name="Stud. Mycol.">
        <title>101 Dothideomycetes genomes: a test case for predicting lifestyles and emergence of pathogens.</title>
        <authorList>
            <person name="Haridas S."/>
            <person name="Albert R."/>
            <person name="Binder M."/>
            <person name="Bloem J."/>
            <person name="Labutti K."/>
            <person name="Salamov A."/>
            <person name="Andreopoulos B."/>
            <person name="Baker S."/>
            <person name="Barry K."/>
            <person name="Bills G."/>
            <person name="Bluhm B."/>
            <person name="Cannon C."/>
            <person name="Castanera R."/>
            <person name="Culley D."/>
            <person name="Daum C."/>
            <person name="Ezra D."/>
            <person name="Gonzalez J."/>
            <person name="Henrissat B."/>
            <person name="Kuo A."/>
            <person name="Liang C."/>
            <person name="Lipzen A."/>
            <person name="Lutzoni F."/>
            <person name="Magnuson J."/>
            <person name="Mondo S."/>
            <person name="Nolan M."/>
            <person name="Ohm R."/>
            <person name="Pangilinan J."/>
            <person name="Park H.-J."/>
            <person name="Ramirez L."/>
            <person name="Alfaro M."/>
            <person name="Sun H."/>
            <person name="Tritt A."/>
            <person name="Yoshinaga Y."/>
            <person name="Zwiers L.-H."/>
            <person name="Turgeon B."/>
            <person name="Goodwin S."/>
            <person name="Spatafora J."/>
            <person name="Crous P."/>
            <person name="Grigoriev I."/>
        </authorList>
    </citation>
    <scope>NUCLEOTIDE SEQUENCE</scope>
    <source>
        <strain evidence="7">CBS 379.55</strain>
    </source>
</reference>
<name>A0A6A6JCU1_WESOR</name>
<dbReference type="OrthoDB" id="1641132at2759"/>
<keyword evidence="8" id="KW-1185">Reference proteome</keyword>
<evidence type="ECO:0000256" key="1">
    <source>
        <dbReference type="ARBA" id="ARBA00004370"/>
    </source>
</evidence>